<accession>A0ACC0N2D6</accession>
<evidence type="ECO:0000313" key="2">
    <source>
        <dbReference type="Proteomes" id="UP001062846"/>
    </source>
</evidence>
<reference evidence="1" key="1">
    <citation type="submission" date="2022-02" db="EMBL/GenBank/DDBJ databases">
        <title>Plant Genome Project.</title>
        <authorList>
            <person name="Zhang R.-G."/>
        </authorList>
    </citation>
    <scope>NUCLEOTIDE SEQUENCE</scope>
    <source>
        <strain evidence="1">AT1</strain>
    </source>
</reference>
<dbReference type="Proteomes" id="UP001062846">
    <property type="component" value="Chromosome 7"/>
</dbReference>
<gene>
    <name evidence="1" type="ORF">RHMOL_Rhmol07G0193900</name>
</gene>
<dbReference type="EMBL" id="CM046394">
    <property type="protein sequence ID" value="KAI8547415.1"/>
    <property type="molecule type" value="Genomic_DNA"/>
</dbReference>
<protein>
    <submittedName>
        <fullName evidence="1">Uncharacterized protein</fullName>
    </submittedName>
</protein>
<sequence>MTWDYTKSQSPGRCPHQLRPPEYLPPTEVLAPLVEDFELPFALPMFEMEIDPELKAIMPYLSQCYLGSLEEPPILTNE</sequence>
<name>A0ACC0N2D6_RHOML</name>
<organism evidence="1 2">
    <name type="scientific">Rhododendron molle</name>
    <name type="common">Chinese azalea</name>
    <name type="synonym">Azalea mollis</name>
    <dbReference type="NCBI Taxonomy" id="49168"/>
    <lineage>
        <taxon>Eukaryota</taxon>
        <taxon>Viridiplantae</taxon>
        <taxon>Streptophyta</taxon>
        <taxon>Embryophyta</taxon>
        <taxon>Tracheophyta</taxon>
        <taxon>Spermatophyta</taxon>
        <taxon>Magnoliopsida</taxon>
        <taxon>eudicotyledons</taxon>
        <taxon>Gunneridae</taxon>
        <taxon>Pentapetalae</taxon>
        <taxon>asterids</taxon>
        <taxon>Ericales</taxon>
        <taxon>Ericaceae</taxon>
        <taxon>Ericoideae</taxon>
        <taxon>Rhodoreae</taxon>
        <taxon>Rhododendron</taxon>
    </lineage>
</organism>
<proteinExistence type="predicted"/>
<keyword evidence="2" id="KW-1185">Reference proteome</keyword>
<comment type="caution">
    <text evidence="1">The sequence shown here is derived from an EMBL/GenBank/DDBJ whole genome shotgun (WGS) entry which is preliminary data.</text>
</comment>
<evidence type="ECO:0000313" key="1">
    <source>
        <dbReference type="EMBL" id="KAI8547415.1"/>
    </source>
</evidence>